<dbReference type="Gene3D" id="2.60.40.1120">
    <property type="entry name" value="Carboxypeptidase-like, regulatory domain"/>
    <property type="match status" value="1"/>
</dbReference>
<sequence>MKTSNYFTCKAILLVTTVLLASLNLSCTSETRLLNKVPVNSVNIKVVDQNDNPISGAQIEASNGRQTTTDANGKANVRFGSVGIHSITVLADNHMPNNFIVTMPTDRGDTITARLADPIEFTGITFGSANLYPLMFNYMFSSYGYGLEINDYQAGQWTSWAINTGENEDTMIMSKAFLKELDNGQQWWQIEIKDVNDEGSNYIAEVLFAKNRDSIVRYREKIGDNEAQEKPVSKGWYTSPTELTKESQEGALSKQNVEVIIPKGTFMANLLKYGVAPEISLNIWKAKDKAIPGSVLKYETSSTDGELMYRSTLQDFGNDASTKLNSY</sequence>
<reference evidence="2 3" key="1">
    <citation type="submission" date="2019-07" db="EMBL/GenBank/DDBJ databases">
        <title>Genomic Encyclopedia of Archaeal and Bacterial Type Strains, Phase II (KMG-II): from individual species to whole genera.</title>
        <authorList>
            <person name="Goeker M."/>
        </authorList>
    </citation>
    <scope>NUCLEOTIDE SEQUENCE [LARGE SCALE GENOMIC DNA]</scope>
    <source>
        <strain evidence="2 3">DSM 21935</strain>
    </source>
</reference>
<feature type="signal peptide" evidence="1">
    <location>
        <begin position="1"/>
        <end position="21"/>
    </location>
</feature>
<evidence type="ECO:0000313" key="2">
    <source>
        <dbReference type="EMBL" id="TYP94014.1"/>
    </source>
</evidence>
<keyword evidence="2" id="KW-0645">Protease</keyword>
<comment type="caution">
    <text evidence="2">The sequence shown here is derived from an EMBL/GenBank/DDBJ whole genome shotgun (WGS) entry which is preliminary data.</text>
</comment>
<dbReference type="OrthoDB" id="1523707at2"/>
<protein>
    <submittedName>
        <fullName evidence="2">Carboxypeptidase regulatory-like domain-containing protein</fullName>
    </submittedName>
</protein>
<name>A0A5D3YJJ5_9BACT</name>
<dbReference type="Proteomes" id="UP000324595">
    <property type="component" value="Unassembled WGS sequence"/>
</dbReference>
<evidence type="ECO:0000313" key="3">
    <source>
        <dbReference type="Proteomes" id="UP000324595"/>
    </source>
</evidence>
<proteinExistence type="predicted"/>
<keyword evidence="3" id="KW-1185">Reference proteome</keyword>
<organism evidence="2 3">
    <name type="scientific">Fodinibius salinus</name>
    <dbReference type="NCBI Taxonomy" id="860790"/>
    <lineage>
        <taxon>Bacteria</taxon>
        <taxon>Pseudomonadati</taxon>
        <taxon>Balneolota</taxon>
        <taxon>Balneolia</taxon>
        <taxon>Balneolales</taxon>
        <taxon>Balneolaceae</taxon>
        <taxon>Fodinibius</taxon>
    </lineage>
</organism>
<keyword evidence="2" id="KW-0378">Hydrolase</keyword>
<dbReference type="InterPro" id="IPR008969">
    <property type="entry name" value="CarboxyPept-like_regulatory"/>
</dbReference>
<evidence type="ECO:0000256" key="1">
    <source>
        <dbReference type="SAM" id="SignalP"/>
    </source>
</evidence>
<keyword evidence="1" id="KW-0732">Signal</keyword>
<dbReference type="GO" id="GO:0004180">
    <property type="term" value="F:carboxypeptidase activity"/>
    <property type="evidence" value="ECO:0007669"/>
    <property type="project" value="UniProtKB-KW"/>
</dbReference>
<gene>
    <name evidence="2" type="ORF">LX73_1735</name>
</gene>
<dbReference type="EMBL" id="VNHY01000002">
    <property type="protein sequence ID" value="TYP94014.1"/>
    <property type="molecule type" value="Genomic_DNA"/>
</dbReference>
<dbReference type="AlphaFoldDB" id="A0A5D3YJJ5"/>
<dbReference type="RefSeq" id="WP_148899043.1">
    <property type="nucleotide sequence ID" value="NZ_VNHY01000002.1"/>
</dbReference>
<keyword evidence="2" id="KW-0121">Carboxypeptidase</keyword>
<feature type="chain" id="PRO_5023063036" evidence="1">
    <location>
        <begin position="22"/>
        <end position="327"/>
    </location>
</feature>
<dbReference type="SUPFAM" id="SSF49464">
    <property type="entry name" value="Carboxypeptidase regulatory domain-like"/>
    <property type="match status" value="1"/>
</dbReference>
<accession>A0A5D3YJJ5</accession>